<reference evidence="2 3" key="1">
    <citation type="submission" date="2016-11" db="EMBL/GenBank/DDBJ databases">
        <authorList>
            <person name="Jaros S."/>
            <person name="Januszkiewicz K."/>
            <person name="Wedrychowicz H."/>
        </authorList>
    </citation>
    <scope>NUCLEOTIDE SEQUENCE [LARGE SCALE GENOMIC DNA]</scope>
    <source>
        <strain evidence="2 3">DSM 14214</strain>
    </source>
</reference>
<dbReference type="AlphaFoldDB" id="A0A1M6R3B8"/>
<feature type="region of interest" description="Disordered" evidence="1">
    <location>
        <begin position="88"/>
        <end position="110"/>
    </location>
</feature>
<proteinExistence type="predicted"/>
<name>A0A1M6R3B8_9FIRM</name>
<dbReference type="Proteomes" id="UP000183975">
    <property type="component" value="Unassembled WGS sequence"/>
</dbReference>
<dbReference type="OrthoDB" id="2066200at2"/>
<gene>
    <name evidence="2" type="ORF">SAMN02745138_01461</name>
</gene>
<evidence type="ECO:0000313" key="2">
    <source>
        <dbReference type="EMBL" id="SHK26916.1"/>
    </source>
</evidence>
<dbReference type="RefSeq" id="WP_072850538.1">
    <property type="nucleotide sequence ID" value="NZ_FRAH01000021.1"/>
</dbReference>
<organism evidence="2 3">
    <name type="scientific">Anaerotignum lactatifermentans DSM 14214</name>
    <dbReference type="NCBI Taxonomy" id="1121323"/>
    <lineage>
        <taxon>Bacteria</taxon>
        <taxon>Bacillati</taxon>
        <taxon>Bacillota</taxon>
        <taxon>Clostridia</taxon>
        <taxon>Lachnospirales</taxon>
        <taxon>Anaerotignaceae</taxon>
        <taxon>Anaerotignum</taxon>
    </lineage>
</organism>
<feature type="compositionally biased region" description="Basic and acidic residues" evidence="1">
    <location>
        <begin position="88"/>
        <end position="106"/>
    </location>
</feature>
<protein>
    <recommendedName>
        <fullName evidence="4">Zinc-ribbon domain-containing protein</fullName>
    </recommendedName>
</protein>
<sequence>MAFLDKLGELARTAADKANDGLEINRINSDIVIQKGNINEYQRELGMYYWAKFVMGDQLDEEATAICDKIVKAQDRIKELEAEIEQVKADREAEKAERAEQKRLEAEAAAQEAAERAAQKAAEAAGDVEITDADGEVGRFCGGCGAPLAEGQKFCGACGKPADDVK</sequence>
<keyword evidence="3" id="KW-1185">Reference proteome</keyword>
<accession>A0A1M6R3B8</accession>
<dbReference type="EMBL" id="FRAH01000021">
    <property type="protein sequence ID" value="SHK26916.1"/>
    <property type="molecule type" value="Genomic_DNA"/>
</dbReference>
<evidence type="ECO:0008006" key="4">
    <source>
        <dbReference type="Google" id="ProtNLM"/>
    </source>
</evidence>
<evidence type="ECO:0000256" key="1">
    <source>
        <dbReference type="SAM" id="MobiDB-lite"/>
    </source>
</evidence>
<evidence type="ECO:0000313" key="3">
    <source>
        <dbReference type="Proteomes" id="UP000183975"/>
    </source>
</evidence>